<dbReference type="AlphaFoldDB" id="A0A0A9E1U8"/>
<accession>A0A0A9E1U8</accession>
<evidence type="ECO:0000313" key="1">
    <source>
        <dbReference type="EMBL" id="JAD94759.1"/>
    </source>
</evidence>
<name>A0A0A9E1U8_ARUDO</name>
<reference evidence="1" key="1">
    <citation type="submission" date="2014-09" db="EMBL/GenBank/DDBJ databases">
        <authorList>
            <person name="Magalhaes I.L.F."/>
            <person name="Oliveira U."/>
            <person name="Santos F.R."/>
            <person name="Vidigal T.H.D.A."/>
            <person name="Brescovit A.D."/>
            <person name="Santos A.J."/>
        </authorList>
    </citation>
    <scope>NUCLEOTIDE SEQUENCE</scope>
    <source>
        <tissue evidence="1">Shoot tissue taken approximately 20 cm above the soil surface</tissue>
    </source>
</reference>
<sequence length="57" mass="5897">MSVILTYSSISNACRAMSPIVFTFGGDASPFVASSVISCVGVTSVSASRAERILPVR</sequence>
<proteinExistence type="predicted"/>
<reference evidence="1" key="2">
    <citation type="journal article" date="2015" name="Data Brief">
        <title>Shoot transcriptome of the giant reed, Arundo donax.</title>
        <authorList>
            <person name="Barrero R.A."/>
            <person name="Guerrero F.D."/>
            <person name="Moolhuijzen P."/>
            <person name="Goolsby J.A."/>
            <person name="Tidwell J."/>
            <person name="Bellgard S.E."/>
            <person name="Bellgard M.I."/>
        </authorList>
    </citation>
    <scope>NUCLEOTIDE SEQUENCE</scope>
    <source>
        <tissue evidence="1">Shoot tissue taken approximately 20 cm above the soil surface</tissue>
    </source>
</reference>
<protein>
    <submittedName>
        <fullName evidence="1">Uncharacterized protein</fullName>
    </submittedName>
</protein>
<organism evidence="1">
    <name type="scientific">Arundo donax</name>
    <name type="common">Giant reed</name>
    <name type="synonym">Donax arundinaceus</name>
    <dbReference type="NCBI Taxonomy" id="35708"/>
    <lineage>
        <taxon>Eukaryota</taxon>
        <taxon>Viridiplantae</taxon>
        <taxon>Streptophyta</taxon>
        <taxon>Embryophyta</taxon>
        <taxon>Tracheophyta</taxon>
        <taxon>Spermatophyta</taxon>
        <taxon>Magnoliopsida</taxon>
        <taxon>Liliopsida</taxon>
        <taxon>Poales</taxon>
        <taxon>Poaceae</taxon>
        <taxon>PACMAD clade</taxon>
        <taxon>Arundinoideae</taxon>
        <taxon>Arundineae</taxon>
        <taxon>Arundo</taxon>
    </lineage>
</organism>
<dbReference type="EMBL" id="GBRH01203136">
    <property type="protein sequence ID" value="JAD94759.1"/>
    <property type="molecule type" value="Transcribed_RNA"/>
</dbReference>